<sequence length="271" mass="27812">MSVFSSSISTAAIIARLRAAGCVFAEDEAELLLSAAPTPADLDAMVARRVAGEPLEHVLGWAEFCGLRVYVEPGVFVPRPRTGFLIEAAVGLAREVAGTPVVLDLCCGTGAMGAAVAAALPHAELHAADLDPAAVRCARRNLAGTATVHEGDLYDPLPASLRGRVDILIASPPYVPTESVGLLPPEARLHEPLHALDGGSDGLDVVRRVIGGAPGWLAPGGWLLVETSERQAAATAEAVRAAGLAVRVATSGDLDATAVIGTREDDPDTTA</sequence>
<evidence type="ECO:0000256" key="5">
    <source>
        <dbReference type="ARBA" id="ARBA00048391"/>
    </source>
</evidence>
<dbReference type="InterPro" id="IPR050320">
    <property type="entry name" value="N5-glutamine_MTase"/>
</dbReference>
<dbReference type="Gene3D" id="3.40.50.150">
    <property type="entry name" value="Vaccinia Virus protein VP39"/>
    <property type="match status" value="1"/>
</dbReference>
<dbReference type="EMBL" id="JAMZEB010000002">
    <property type="protein sequence ID" value="MCP2356411.1"/>
    <property type="molecule type" value="Genomic_DNA"/>
</dbReference>
<dbReference type="Proteomes" id="UP001139648">
    <property type="component" value="Unassembled WGS sequence"/>
</dbReference>
<keyword evidence="4" id="KW-0949">S-adenosyl-L-methionine</keyword>
<dbReference type="InterPro" id="IPR029063">
    <property type="entry name" value="SAM-dependent_MTases_sf"/>
</dbReference>
<feature type="domain" description="Methyltransferase small" evidence="6">
    <location>
        <begin position="101"/>
        <end position="175"/>
    </location>
</feature>
<dbReference type="NCBIfam" id="TIGR03704">
    <property type="entry name" value="PrmC_rel_meth"/>
    <property type="match status" value="1"/>
</dbReference>
<proteinExistence type="predicted"/>
<dbReference type="SUPFAM" id="SSF53335">
    <property type="entry name" value="S-adenosyl-L-methionine-dependent methyltransferases"/>
    <property type="match status" value="1"/>
</dbReference>
<dbReference type="InterPro" id="IPR007848">
    <property type="entry name" value="Small_mtfrase_dom"/>
</dbReference>
<gene>
    <name evidence="7" type="ORF">HD597_003431</name>
</gene>
<dbReference type="EC" id="2.1.1.297" evidence="1"/>
<evidence type="ECO:0000256" key="2">
    <source>
        <dbReference type="ARBA" id="ARBA00022603"/>
    </source>
</evidence>
<dbReference type="AlphaFoldDB" id="A0A9X2K4A4"/>
<evidence type="ECO:0000256" key="1">
    <source>
        <dbReference type="ARBA" id="ARBA00012771"/>
    </source>
</evidence>
<comment type="catalytic activity">
    <reaction evidence="5">
        <text>L-glutaminyl-[peptide chain release factor] + S-adenosyl-L-methionine = N(5)-methyl-L-glutaminyl-[peptide chain release factor] + S-adenosyl-L-homocysteine + H(+)</text>
        <dbReference type="Rhea" id="RHEA:42896"/>
        <dbReference type="Rhea" id="RHEA-COMP:10271"/>
        <dbReference type="Rhea" id="RHEA-COMP:10272"/>
        <dbReference type="ChEBI" id="CHEBI:15378"/>
        <dbReference type="ChEBI" id="CHEBI:30011"/>
        <dbReference type="ChEBI" id="CHEBI:57856"/>
        <dbReference type="ChEBI" id="CHEBI:59789"/>
        <dbReference type="ChEBI" id="CHEBI:61891"/>
        <dbReference type="EC" id="2.1.1.297"/>
    </reaction>
</comment>
<evidence type="ECO:0000256" key="3">
    <source>
        <dbReference type="ARBA" id="ARBA00022679"/>
    </source>
</evidence>
<evidence type="ECO:0000256" key="4">
    <source>
        <dbReference type="ARBA" id="ARBA00022691"/>
    </source>
</evidence>
<dbReference type="PANTHER" id="PTHR18895:SF74">
    <property type="entry name" value="MTRF1L RELEASE FACTOR GLUTAMINE METHYLTRANSFERASE"/>
    <property type="match status" value="1"/>
</dbReference>
<evidence type="ECO:0000313" key="8">
    <source>
        <dbReference type="Proteomes" id="UP001139648"/>
    </source>
</evidence>
<keyword evidence="8" id="KW-1185">Reference proteome</keyword>
<evidence type="ECO:0000259" key="6">
    <source>
        <dbReference type="Pfam" id="PF05175"/>
    </source>
</evidence>
<dbReference type="GO" id="GO:0032259">
    <property type="term" value="P:methylation"/>
    <property type="evidence" value="ECO:0007669"/>
    <property type="project" value="UniProtKB-KW"/>
</dbReference>
<accession>A0A9X2K4A4</accession>
<keyword evidence="2 7" id="KW-0489">Methyltransferase</keyword>
<evidence type="ECO:0000313" key="7">
    <source>
        <dbReference type="EMBL" id="MCP2356411.1"/>
    </source>
</evidence>
<dbReference type="Pfam" id="PF05175">
    <property type="entry name" value="MTS"/>
    <property type="match status" value="1"/>
</dbReference>
<dbReference type="InterPro" id="IPR004556">
    <property type="entry name" value="HemK-like"/>
</dbReference>
<comment type="caution">
    <text evidence="7">The sequence shown here is derived from an EMBL/GenBank/DDBJ whole genome shotgun (WGS) entry which is preliminary data.</text>
</comment>
<protein>
    <recommendedName>
        <fullName evidence="1">peptide chain release factor N(5)-glutamine methyltransferase</fullName>
        <ecNumber evidence="1">2.1.1.297</ecNumber>
    </recommendedName>
</protein>
<dbReference type="Gene3D" id="1.10.8.10">
    <property type="entry name" value="DNA helicase RuvA subunit, C-terminal domain"/>
    <property type="match status" value="1"/>
</dbReference>
<dbReference type="InterPro" id="IPR022446">
    <property type="entry name" value="MeTrfrase_put"/>
</dbReference>
<name>A0A9X2K4A4_9ACTN</name>
<dbReference type="PANTHER" id="PTHR18895">
    <property type="entry name" value="HEMK METHYLTRANSFERASE"/>
    <property type="match status" value="1"/>
</dbReference>
<dbReference type="NCBIfam" id="TIGR00536">
    <property type="entry name" value="hemK_fam"/>
    <property type="match status" value="1"/>
</dbReference>
<organism evidence="7 8">
    <name type="scientific">Nonomuraea thailandensis</name>
    <dbReference type="NCBI Taxonomy" id="1188745"/>
    <lineage>
        <taxon>Bacteria</taxon>
        <taxon>Bacillati</taxon>
        <taxon>Actinomycetota</taxon>
        <taxon>Actinomycetes</taxon>
        <taxon>Streptosporangiales</taxon>
        <taxon>Streptosporangiaceae</taxon>
        <taxon>Nonomuraea</taxon>
    </lineage>
</organism>
<dbReference type="RefSeq" id="WP_253743272.1">
    <property type="nucleotide sequence ID" value="NZ_BAABKA010000057.1"/>
</dbReference>
<reference evidence="7" key="1">
    <citation type="submission" date="2022-06" db="EMBL/GenBank/DDBJ databases">
        <title>Sequencing the genomes of 1000 actinobacteria strains.</title>
        <authorList>
            <person name="Klenk H.-P."/>
        </authorList>
    </citation>
    <scope>NUCLEOTIDE SEQUENCE</scope>
    <source>
        <strain evidence="7">DSM 46694</strain>
    </source>
</reference>
<dbReference type="GO" id="GO:0102559">
    <property type="term" value="F:peptide chain release factor N(5)-glutamine methyltransferase activity"/>
    <property type="evidence" value="ECO:0007669"/>
    <property type="project" value="UniProtKB-EC"/>
</dbReference>
<keyword evidence="3 7" id="KW-0808">Transferase</keyword>